<feature type="transmembrane region" description="Helical" evidence="2">
    <location>
        <begin position="863"/>
        <end position="883"/>
    </location>
</feature>
<keyword evidence="2" id="KW-1133">Transmembrane helix</keyword>
<dbReference type="Pfam" id="PF13692">
    <property type="entry name" value="Glyco_trans_1_4"/>
    <property type="match status" value="1"/>
</dbReference>
<proteinExistence type="predicted"/>
<feature type="transmembrane region" description="Helical" evidence="2">
    <location>
        <begin position="940"/>
        <end position="961"/>
    </location>
</feature>
<feature type="transmembrane region" description="Helical" evidence="2">
    <location>
        <begin position="903"/>
        <end position="928"/>
    </location>
</feature>
<feature type="compositionally biased region" description="Basic and acidic residues" evidence="1">
    <location>
        <begin position="1092"/>
        <end position="1101"/>
    </location>
</feature>
<dbReference type="EMBL" id="CABFNQ020000724">
    <property type="protein sequence ID" value="CAH0026523.1"/>
    <property type="molecule type" value="Genomic_DNA"/>
</dbReference>
<evidence type="ECO:0008006" key="5">
    <source>
        <dbReference type="Google" id="ProtNLM"/>
    </source>
</evidence>
<accession>A0A9N9VJY6</accession>
<feature type="transmembrane region" description="Helical" evidence="2">
    <location>
        <begin position="1292"/>
        <end position="1311"/>
    </location>
</feature>
<evidence type="ECO:0000256" key="1">
    <source>
        <dbReference type="SAM" id="MobiDB-lite"/>
    </source>
</evidence>
<feature type="transmembrane region" description="Helical" evidence="2">
    <location>
        <begin position="1030"/>
        <end position="1047"/>
    </location>
</feature>
<reference evidence="3" key="1">
    <citation type="submission" date="2021-10" db="EMBL/GenBank/DDBJ databases">
        <authorList>
            <person name="Piombo E."/>
        </authorList>
    </citation>
    <scope>NUCLEOTIDE SEQUENCE</scope>
</reference>
<feature type="transmembrane region" description="Helical" evidence="2">
    <location>
        <begin position="1317"/>
        <end position="1335"/>
    </location>
</feature>
<dbReference type="Gene3D" id="3.40.50.2000">
    <property type="entry name" value="Glycogen Phosphorylase B"/>
    <property type="match status" value="1"/>
</dbReference>
<keyword evidence="4" id="KW-1185">Reference proteome</keyword>
<dbReference type="PANTHER" id="PTHR12526">
    <property type="entry name" value="GLYCOSYLTRANSFERASE"/>
    <property type="match status" value="1"/>
</dbReference>
<evidence type="ECO:0000313" key="4">
    <source>
        <dbReference type="Proteomes" id="UP000696573"/>
    </source>
</evidence>
<dbReference type="OrthoDB" id="2582433at2759"/>
<dbReference type="SUPFAM" id="SSF53756">
    <property type="entry name" value="UDP-Glycosyltransferase/glycogen phosphorylase"/>
    <property type="match status" value="1"/>
</dbReference>
<feature type="transmembrane region" description="Helical" evidence="2">
    <location>
        <begin position="967"/>
        <end position="986"/>
    </location>
</feature>
<evidence type="ECO:0000256" key="2">
    <source>
        <dbReference type="SAM" id="Phobius"/>
    </source>
</evidence>
<comment type="caution">
    <text evidence="3">The sequence shown here is derived from an EMBL/GenBank/DDBJ whole genome shotgun (WGS) entry which is preliminary data.</text>
</comment>
<feature type="region of interest" description="Disordered" evidence="1">
    <location>
        <begin position="2862"/>
        <end position="2890"/>
    </location>
</feature>
<feature type="region of interest" description="Disordered" evidence="1">
    <location>
        <begin position="1079"/>
        <end position="1101"/>
    </location>
</feature>
<name>A0A9N9VJY6_9HYPO</name>
<dbReference type="Proteomes" id="UP000696573">
    <property type="component" value="Unassembled WGS sequence"/>
</dbReference>
<protein>
    <recommendedName>
        <fullName evidence="5">DUF3492 domain-containing protein</fullName>
    </recommendedName>
</protein>
<keyword evidence="2" id="KW-0472">Membrane</keyword>
<feature type="transmembrane region" description="Helical" evidence="2">
    <location>
        <begin position="33"/>
        <end position="56"/>
    </location>
</feature>
<gene>
    <name evidence="3" type="ORF">CRHIZ90672A_00013132</name>
</gene>
<evidence type="ECO:0000313" key="3">
    <source>
        <dbReference type="EMBL" id="CAH0026523.1"/>
    </source>
</evidence>
<feature type="transmembrane region" description="Helical" evidence="2">
    <location>
        <begin position="1228"/>
        <end position="1249"/>
    </location>
</feature>
<sequence length="2890" mass="326877">MASFFQPGANDPAQTDCDPVSSLFSAWYQKFNVIVGGVAFIIPLIYLTSLLIYRLWSDRPRNRTRVRRKKDGPGLEGTRKLPSMTAFKAAKSFQILSDSESSLAQRGQLGIETLRLPPVVSADRGSVISESSSISSRAEGSASETDKMSIGYVDLKTLAEDALSVSSISATAQNLYDTHRSSNLPAIAIRCDNNTSTDQVNHLLEILYFKGVPVIILAHHDTPIWDSIDLGNATGVIVESACILPNGERRDYFKARPLQTLMSRCSTQRETRPDFFVGFMDLWEKRPHPSIIRRSVKLAEHFGAVMEHGPIDPSINYGGPIRAAATTLSGFEYLRRGPLIDLQKFWSTETRKVRIAQEDEDVSDMAALPLDGLKSVIPKIDEWLAYEPMTDDLIAMRDEEPTYLDAPPYEAAAPFRENFWDISCLGQRQSQRGCYPIASEPTAAQYDAVVKTQTHLKELGMLQPWKGAEIHRLVTALRTLTEATPCHELVHGLIEGLQTHRIAIYKGLDTGFGVADGVSYFWGVSNAREEKGGTTDHALDIFVSLKVPNDATTILHTWLAHHGLPRVQRFEMEHEFERANNLNDKDIPISLKTGIERLSHAETLNLIQQIRVSQLNHPFCDPLIEYARVTLIDDASRFAWYHKSALNTLADSMSIREIFQARLEHFARAGANFLPTVDGLVALYEHIEVIVEESLFFGNREPLNVMTNALLETWDPETSGEGYNYVDVNADLFALIFFTLLRKAAFEDVYIEATDRCPFFLSLPDQAAVFSELWVLGSQCEIYFGILPRALGAIVYRRYRAFLGEAPPSGDSRKNNEVMTMYSTGDVQPINPSKKERQRDGSTNAKLTGTEKIELWRKRFTELGAMSIFCLPAIIDVILLTFVGRGVFMTAFMDPTHLQAASLALLISLLLTSGVTGWVGSVGNYYLVNFAYDNMIYFHVERLSGGFVLSLVIAVCGIIGFSVQYSVAVGFIFAAYLMIMATYFNLLGIMSTMHQHNSPLTSGRTVLWRTFPLFLVSPLISALVNGYDLPIYLSVTFTFLLLAVYQYRRLCQEWSSWMQNIPKFSEKDVMQWYESSGLMPSEEATEGEEDGEKSNKDKDSQEAFRVAVAARRRGVKGTTGPENEAFVSKVAAGMPYIDWLLQKTCAGTKIPDVFSASWFTQLGESIKQQKQLARGLKEHNVLLLFRFARYDLGQNLGLFLVALMDRWVAIVMGARLPHGSMYLDSRSRYGLCFCVLYFCASVMVLDTTLQKYWEVRFKLSGERLVDYEHAKQVSREWESKRLKTFGVALRELFYKIFCVFGLCTLLLWLMVDNPRSIILYYCYILGYTCVILFQFNRCFTTNVRAHITIILSSAAIGFIVGCILRAIPSTAGWLWAEVMAQNVAAVLAAIGTTLWSWKDWSSPTLKEDMDESSDPNDPQMFIQTGLSAEANSAVKVSMTKLNSLKGTTLVDDNGSFTSSEVAKLLRKSMEEPNMHSSAASWSDTLLQRTVSLWSERRIIVTIASRQQFVRMGMEDIVSVSQVKPGTLEITVGFLGDSEVHRPSWQPLLASLITEAMFYHVARAELHLTHAQAVRSEHFLHDTRSMSKRLDFELAFADAGSLTRMRLRTNVELMKHLCLDVAVDAEWESMPQCVREAVINRITGDELLITDELTQWVQDNNVDISTMDFHIYLSLSIYQRLCEKRQSTLPFSKANQTTKLPPPALMPVKIQRSRGPQSLLQHWLRASVSIPFTFTKWVAIISGAGPDIERELWYCLKDVYFNRFILRVLLQIWRFCSFVKDLWVYMLIIYQRPTLVSISRVALKGSRRKLLRTSIVVELPRKTITGFSSIDESGAMKLDVFDGACKEAPSEKKPLFTATYDSHLRLQTRCDNGITSTYNYPPNPKFKWPLSKELSDEGFHTVGFYDKYGRISRGTLTIEDNEFAFQYHYKATPKGNTDILSADFKLISDESDDVLSVFWGVPVLGDYSNYDWVPSERISRLVKVIDGKTYVTEAEYRHRRDPLITTYLQENDGRRTAIARSPKIFNEEALFLARPNNLSFDMDDLLVYHNRLQVSQMRRHSGRKPTFFSYINPVNWIASWGTRVYLPIPTWQIRTELWNLWLKTDTLDAPTACWLDELVLREEPRLRAYWRARNSGQLREAKQALDKEIDQIVSAIDIQTDVSEVCLLPIRTTDLYTMGLGKDATQVTTRPEDCFNDTKDRVSVIFNDIGCWPEAPGGVSNCRRDLVNGHSTIRNHVLAECANDFGIPRFQVEKNVQSMKLLPLWGLDGKSAYHGLIDNLLQSQVDEKVRDTDVQRDIVGVFIPLLKAFVKGARTRSYSRADLIKYTNVMLSFCKYYERKDYSRTWSSPEVEQAWVDAWLIPYDDPNIIDPAKAFDMERPTMADFRDCLGIYLAYFFIFSVKIPERCPRVFQSTHHGISSLFGMILRYRRGTTFGIWDHAILWRECCLNISPAQCELPISVQTMLLSGIGLATRLAYFHADVIMPCTSLFNPMWEAEIGTDRGMLGSKTVFNRRIDPIVNGISNMESFTPVDKVRTEKPTVVMLSNVQSIKGIKTAILAANIIVNKYGFKDYSLVVYGAKDRQPSYALEMAKLIVENNLSEKVILAGFGKPKEVLKDAWLFMNSSISEGLPLAIGEAALAGVPIVATEVGATALVMTDPDDQDKRYGEVVPPNDPLALARAQLNILGMVGPWAKFTEEATVDPAAAAAAVLPDEITPADVDWLTKRMYAKVDDRRKLGLLSREVVLHSFHGNRYLREHEQMYWIQWHIAQMRDDKALAATAAETFRFGTMETLRYTDEDDVSCEDEKAAADETDALLEDEENQLVLDALENKTSIDRRRLSKRKTMNTAKRLSLVRWQDFNEPEEITDEKSQAGSKRLSNDPHQVDATSLV</sequence>
<organism evidence="3 4">
    <name type="scientific">Clonostachys rhizophaga</name>
    <dbReference type="NCBI Taxonomy" id="160324"/>
    <lineage>
        <taxon>Eukaryota</taxon>
        <taxon>Fungi</taxon>
        <taxon>Dikarya</taxon>
        <taxon>Ascomycota</taxon>
        <taxon>Pezizomycotina</taxon>
        <taxon>Sordariomycetes</taxon>
        <taxon>Hypocreomycetidae</taxon>
        <taxon>Hypocreales</taxon>
        <taxon>Bionectriaceae</taxon>
        <taxon>Clonostachys</taxon>
    </lineage>
</organism>
<feature type="transmembrane region" description="Helical" evidence="2">
    <location>
        <begin position="1347"/>
        <end position="1367"/>
    </location>
</feature>
<feature type="transmembrane region" description="Helical" evidence="2">
    <location>
        <begin position="1196"/>
        <end position="1216"/>
    </location>
</feature>
<keyword evidence="2" id="KW-0812">Transmembrane</keyword>
<dbReference type="PANTHER" id="PTHR12526:SF630">
    <property type="entry name" value="GLYCOSYLTRANSFERASE"/>
    <property type="match status" value="1"/>
</dbReference>
<feature type="region of interest" description="Disordered" evidence="1">
    <location>
        <begin position="824"/>
        <end position="844"/>
    </location>
</feature>